<evidence type="ECO:0000259" key="3">
    <source>
        <dbReference type="PROSITE" id="PS51462"/>
    </source>
</evidence>
<dbReference type="PANTHER" id="PTHR43046:SF14">
    <property type="entry name" value="MUTT_NUDIX FAMILY PROTEIN"/>
    <property type="match status" value="1"/>
</dbReference>
<evidence type="ECO:0000313" key="4">
    <source>
        <dbReference type="EMBL" id="MQW39465.1"/>
    </source>
</evidence>
<gene>
    <name evidence="4" type="ORF">GHI93_05870</name>
</gene>
<name>A0A7X1ZAE3_9LACT</name>
<dbReference type="SUPFAM" id="SSF55811">
    <property type="entry name" value="Nudix"/>
    <property type="match status" value="1"/>
</dbReference>
<keyword evidence="2" id="KW-0378">Hydrolase</keyword>
<evidence type="ECO:0000256" key="1">
    <source>
        <dbReference type="ARBA" id="ARBA00001946"/>
    </source>
</evidence>
<evidence type="ECO:0000256" key="2">
    <source>
        <dbReference type="ARBA" id="ARBA00022801"/>
    </source>
</evidence>
<accession>A0A7X1ZAE3</accession>
<dbReference type="CDD" id="cd04688">
    <property type="entry name" value="NUDIX_Hydrolase"/>
    <property type="match status" value="1"/>
</dbReference>
<keyword evidence="5" id="KW-1185">Reference proteome</keyword>
<dbReference type="Proteomes" id="UP000439550">
    <property type="component" value="Unassembled WGS sequence"/>
</dbReference>
<dbReference type="EMBL" id="WITJ01000007">
    <property type="protein sequence ID" value="MQW39465.1"/>
    <property type="molecule type" value="Genomic_DNA"/>
</dbReference>
<proteinExistence type="predicted"/>
<dbReference type="AlphaFoldDB" id="A0A7X1ZAE3"/>
<dbReference type="GO" id="GO:0016787">
    <property type="term" value="F:hydrolase activity"/>
    <property type="evidence" value="ECO:0007669"/>
    <property type="project" value="UniProtKB-KW"/>
</dbReference>
<dbReference type="InterPro" id="IPR000086">
    <property type="entry name" value="NUDIX_hydrolase_dom"/>
</dbReference>
<evidence type="ECO:0000313" key="5">
    <source>
        <dbReference type="Proteomes" id="UP000439550"/>
    </source>
</evidence>
<dbReference type="PROSITE" id="PS51462">
    <property type="entry name" value="NUDIX"/>
    <property type="match status" value="1"/>
</dbReference>
<sequence length="156" mass="17885">MAEDWNFFTETEICALRASGILIRKGKILLDHVMTFDEYWLPGGHVAIGETTESALHRERQEEFEQDCQIEKLAFVSENFRHWQSYQTNFIEFAYLLKDDGEISDDFHALTPDDADVEKVWADLADLSALTVAPQQLSELLTKVSDGLQHFVSTDK</sequence>
<protein>
    <submittedName>
        <fullName evidence="4">NUDIX domain-containing protein</fullName>
    </submittedName>
</protein>
<feature type="domain" description="Nudix hydrolase" evidence="3">
    <location>
        <begin position="1"/>
        <end position="144"/>
    </location>
</feature>
<dbReference type="OrthoDB" id="9008185at2"/>
<organism evidence="4 5">
    <name type="scientific">Lactococcus hircilactis</name>
    <dbReference type="NCBI Taxonomy" id="1494462"/>
    <lineage>
        <taxon>Bacteria</taxon>
        <taxon>Bacillati</taxon>
        <taxon>Bacillota</taxon>
        <taxon>Bacilli</taxon>
        <taxon>Lactobacillales</taxon>
        <taxon>Streptococcaceae</taxon>
        <taxon>Lactococcus</taxon>
    </lineage>
</organism>
<reference evidence="4 5" key="1">
    <citation type="submission" date="2019-10" db="EMBL/GenBank/DDBJ databases">
        <authorList>
            <person name="Dong K."/>
        </authorList>
    </citation>
    <scope>NUCLEOTIDE SEQUENCE [LARGE SCALE GENOMIC DNA]</scope>
    <source>
        <strain evidence="4 5">DSM 28960</strain>
    </source>
</reference>
<comment type="caution">
    <text evidence="4">The sequence shown here is derived from an EMBL/GenBank/DDBJ whole genome shotgun (WGS) entry which is preliminary data.</text>
</comment>
<dbReference type="Pfam" id="PF00293">
    <property type="entry name" value="NUDIX"/>
    <property type="match status" value="1"/>
</dbReference>
<dbReference type="PANTHER" id="PTHR43046">
    <property type="entry name" value="GDP-MANNOSE MANNOSYL HYDROLASE"/>
    <property type="match status" value="1"/>
</dbReference>
<comment type="cofactor">
    <cofactor evidence="1">
        <name>Mg(2+)</name>
        <dbReference type="ChEBI" id="CHEBI:18420"/>
    </cofactor>
</comment>
<dbReference type="Gene3D" id="3.90.79.10">
    <property type="entry name" value="Nucleoside Triphosphate Pyrophosphohydrolase"/>
    <property type="match status" value="1"/>
</dbReference>
<dbReference type="InterPro" id="IPR015797">
    <property type="entry name" value="NUDIX_hydrolase-like_dom_sf"/>
</dbReference>